<dbReference type="Proteomes" id="UP000198953">
    <property type="component" value="Unassembled WGS sequence"/>
</dbReference>
<dbReference type="AlphaFoldDB" id="A0A1H8K976"/>
<dbReference type="RefSeq" id="WP_091106151.1">
    <property type="nucleotide sequence ID" value="NZ_FOBF01000055.1"/>
</dbReference>
<evidence type="ECO:0000313" key="2">
    <source>
        <dbReference type="Proteomes" id="UP000198953"/>
    </source>
</evidence>
<gene>
    <name evidence="1" type="ORF">SAMN05660976_08553</name>
</gene>
<keyword evidence="2" id="KW-1185">Reference proteome</keyword>
<feature type="non-terminal residue" evidence="1">
    <location>
        <position position="1"/>
    </location>
</feature>
<accession>A0A1H8K976</accession>
<sequence length="151" mass="16395">ADTEKTLSDELRQAARLVRENARGTAAGPWKAAPVWSPDAAVTSAVYSHAYPTGTPESEVVASGQKRYRKGGLRNPCNARWIALMNPDLAEPLASWLEETARNAHNHQPAPDYVEGLDVEWCLGCQDEECEGLRNVRAALAVARALNGSSR</sequence>
<name>A0A1H8K976_9ACTN</name>
<organism evidence="1 2">
    <name type="scientific">Nonomuraea pusilla</name>
    <dbReference type="NCBI Taxonomy" id="46177"/>
    <lineage>
        <taxon>Bacteria</taxon>
        <taxon>Bacillati</taxon>
        <taxon>Actinomycetota</taxon>
        <taxon>Actinomycetes</taxon>
        <taxon>Streptosporangiales</taxon>
        <taxon>Streptosporangiaceae</taxon>
        <taxon>Nonomuraea</taxon>
    </lineage>
</organism>
<evidence type="ECO:0000313" key="1">
    <source>
        <dbReference type="EMBL" id="SEN89540.1"/>
    </source>
</evidence>
<protein>
    <submittedName>
        <fullName evidence="1">Uncharacterized protein</fullName>
    </submittedName>
</protein>
<reference evidence="1 2" key="1">
    <citation type="submission" date="2016-10" db="EMBL/GenBank/DDBJ databases">
        <authorList>
            <person name="de Groot N.N."/>
        </authorList>
    </citation>
    <scope>NUCLEOTIDE SEQUENCE [LARGE SCALE GENOMIC DNA]</scope>
    <source>
        <strain evidence="1 2">DSM 43357</strain>
    </source>
</reference>
<proteinExistence type="predicted"/>
<dbReference type="EMBL" id="FOBF01000055">
    <property type="protein sequence ID" value="SEN89540.1"/>
    <property type="molecule type" value="Genomic_DNA"/>
</dbReference>